<evidence type="ECO:0000256" key="9">
    <source>
        <dbReference type="ARBA" id="ARBA00023125"/>
    </source>
</evidence>
<keyword evidence="4" id="KW-0227">DNA damage</keyword>
<dbReference type="EMBL" id="DP000238">
    <property type="protein sequence ID" value="ABK77099.1"/>
    <property type="molecule type" value="Genomic_DNA"/>
</dbReference>
<dbReference type="SUPFAM" id="SSF52980">
    <property type="entry name" value="Restriction endonuclease-like"/>
    <property type="match status" value="1"/>
</dbReference>
<keyword evidence="7" id="KW-0269">Exonuclease</keyword>
<evidence type="ECO:0000256" key="7">
    <source>
        <dbReference type="ARBA" id="ARBA00022839"/>
    </source>
</evidence>
<dbReference type="InterPro" id="IPR013986">
    <property type="entry name" value="DExx_box_DNA_helicase_dom_sf"/>
</dbReference>
<keyword evidence="8 15" id="KW-0067">ATP-binding</keyword>
<dbReference type="InterPro" id="IPR011604">
    <property type="entry name" value="PDDEXK-like_dom_sf"/>
</dbReference>
<evidence type="ECO:0000313" key="18">
    <source>
        <dbReference type="EMBL" id="ABK77099.1"/>
    </source>
</evidence>
<feature type="binding site" evidence="15">
    <location>
        <begin position="22"/>
        <end position="29"/>
    </location>
    <ligand>
        <name>ATP</name>
        <dbReference type="ChEBI" id="CHEBI:30616"/>
    </ligand>
</feature>
<evidence type="ECO:0000256" key="6">
    <source>
        <dbReference type="ARBA" id="ARBA00022806"/>
    </source>
</evidence>
<dbReference type="Proteomes" id="UP000000758">
    <property type="component" value="Chromosome"/>
</dbReference>
<dbReference type="Gene3D" id="1.10.10.160">
    <property type="match status" value="1"/>
</dbReference>
<dbReference type="InterPro" id="IPR038726">
    <property type="entry name" value="PDDEXK_AddAB-type"/>
</dbReference>
<evidence type="ECO:0000259" key="16">
    <source>
        <dbReference type="PROSITE" id="PS51198"/>
    </source>
</evidence>
<keyword evidence="19" id="KW-1185">Reference proteome</keyword>
<dbReference type="SUPFAM" id="SSF52540">
    <property type="entry name" value="P-loop containing nucleoside triphosphate hydrolases"/>
    <property type="match status" value="1"/>
</dbReference>
<dbReference type="InterPro" id="IPR011335">
    <property type="entry name" value="Restrct_endonuc-II-like"/>
</dbReference>
<dbReference type="Pfam" id="PF12705">
    <property type="entry name" value="PDDEXK_1"/>
    <property type="match status" value="1"/>
</dbReference>
<dbReference type="PROSITE" id="PS51217">
    <property type="entry name" value="UVRD_HELICASE_CTER"/>
    <property type="match status" value="1"/>
</dbReference>
<evidence type="ECO:0000256" key="13">
    <source>
        <dbReference type="ARBA" id="ARBA00034808"/>
    </source>
</evidence>
<evidence type="ECO:0000256" key="2">
    <source>
        <dbReference type="ARBA" id="ARBA00022722"/>
    </source>
</evidence>
<evidence type="ECO:0000256" key="10">
    <source>
        <dbReference type="ARBA" id="ARBA00023204"/>
    </source>
</evidence>
<comment type="catalytic activity">
    <reaction evidence="12">
        <text>Couples ATP hydrolysis with the unwinding of duplex DNA by translocating in the 3'-5' direction.</text>
        <dbReference type="EC" id="5.6.2.4"/>
    </reaction>
</comment>
<keyword evidence="5 15" id="KW-0378">Hydrolase</keyword>
<dbReference type="STRING" id="414004.CENSYa_0465"/>
<sequence>MDLDPEQRRAVEYSGPALLVRAGPGSGKTRVIVERVLHMVRNGADPGRILCLTFSEKAAGEMLGRLKESIDTTEMDVCTFHSFAKQILEDNEPESGIVTSRGTISGPAGAAWAAAHIDEFKLGSHRVVIRPHEVIRKIMEGISGFKRELVTPGELEKYLEGEENGELKDLCSVYQRYQGHLREMGIIDFDDMVSEAVRLFRARDDVRSEYGGRYSHILVDELQDANYAQLELVRLIAGNITAVGDENQSIYGFQGAYTSGFENFDDITGGAETISLNNNYRCTKTIAGLAAQCIANTPSGSQAGAVHPEGSPVEIVECADEDSEAACIADRIVQIRSPGGESAGYSIAVLTRKIADGKKFSDELELRGVPARYSGGDGIFSAGPARELLTYLEIARAPASAGGEINLLMKKHGIPEGDIAVINTEAKKAAYNDIHGNDHVLEVIRRGGNSGVRKKAELAGLVRRLDKVITLAGSYSPGTLAYHIAVPLAGLFRNLEDGAGAEHLREACRLATEYDLLDPRGGLDGLVGYLWAANSDKNLRSDADAGGAVEVTTIHKSKGREFDAVFIADAVEDRLPLKYKGRKYQVPTTLLHGRRPQGKEKDRHMQEERRLLYVAMTRAKKNLCITYSKEYASKKTESKPSRFLEEMQFRSNPLVRTFVFAGGPAQGAGTASTVSGLQEEAMRAVSVGDHGTAVQKVTDLAALEYMKEHGGLDGFVPPAARSPSPGLGAGAGPAKPAPLRLSSTKIGTYKKCPLMYWFAHVMTIPSPPGIPMVMGGVIHKVLEKITDAQMNGQTPDEAGALAMLEGQLKYAVYDSRTSFEQSKEEAESMISWFVKWSAGSPNKPIAVEKKFELEIAGAEFRGSIDRVERTPDGGLVLIDYKTGRTKVSPGKIAEDVQLNLYAEAAKKLYKELPEKAVLLYLESGETVEYRLDEASVKSAIGRIEEYVDGIREGRFDPTPAVSTCMFCDYSGMCDYAV</sequence>
<dbReference type="InterPro" id="IPR014017">
    <property type="entry name" value="DNA_helicase_UvrD-like_C"/>
</dbReference>
<dbReference type="Gene3D" id="3.40.50.300">
    <property type="entry name" value="P-loop containing nucleotide triphosphate hydrolases"/>
    <property type="match status" value="2"/>
</dbReference>
<keyword evidence="10" id="KW-0234">DNA repair</keyword>
<dbReference type="EC" id="5.6.2.4" evidence="13"/>
<dbReference type="GO" id="GO:0043138">
    <property type="term" value="F:3'-5' DNA helicase activity"/>
    <property type="evidence" value="ECO:0007669"/>
    <property type="project" value="UniProtKB-EC"/>
</dbReference>
<name>A0RUT2_CENSY</name>
<keyword evidence="9" id="KW-0238">DNA-binding</keyword>
<keyword evidence="11" id="KW-0413">Isomerase</keyword>
<keyword evidence="2" id="KW-0540">Nuclease</keyword>
<comment type="similarity">
    <text evidence="1">Belongs to the helicase family. UvrD subfamily.</text>
</comment>
<dbReference type="Gene3D" id="1.10.486.10">
    <property type="entry name" value="PCRA, domain 4"/>
    <property type="match status" value="1"/>
</dbReference>
<gene>
    <name evidence="18" type="ordered locus">CENSYa_0465</name>
</gene>
<evidence type="ECO:0000256" key="14">
    <source>
        <dbReference type="ARBA" id="ARBA00048988"/>
    </source>
</evidence>
<dbReference type="GO" id="GO:0000725">
    <property type="term" value="P:recombinational repair"/>
    <property type="evidence" value="ECO:0007669"/>
    <property type="project" value="TreeGrafter"/>
</dbReference>
<evidence type="ECO:0000313" key="19">
    <source>
        <dbReference type="Proteomes" id="UP000000758"/>
    </source>
</evidence>
<comment type="catalytic activity">
    <reaction evidence="14">
        <text>ATP + H2O = ADP + phosphate + H(+)</text>
        <dbReference type="Rhea" id="RHEA:13065"/>
        <dbReference type="ChEBI" id="CHEBI:15377"/>
        <dbReference type="ChEBI" id="CHEBI:15378"/>
        <dbReference type="ChEBI" id="CHEBI:30616"/>
        <dbReference type="ChEBI" id="CHEBI:43474"/>
        <dbReference type="ChEBI" id="CHEBI:456216"/>
        <dbReference type="EC" id="5.6.2.4"/>
    </reaction>
</comment>
<keyword evidence="6 15" id="KW-0347">Helicase</keyword>
<dbReference type="PROSITE" id="PS51198">
    <property type="entry name" value="UVRD_HELICASE_ATP_BIND"/>
    <property type="match status" value="1"/>
</dbReference>
<evidence type="ECO:0000256" key="8">
    <source>
        <dbReference type="ARBA" id="ARBA00022840"/>
    </source>
</evidence>
<dbReference type="GO" id="GO:0016887">
    <property type="term" value="F:ATP hydrolysis activity"/>
    <property type="evidence" value="ECO:0007669"/>
    <property type="project" value="RHEA"/>
</dbReference>
<reference evidence="18 19" key="1">
    <citation type="journal article" date="2006" name="Proc. Natl. Acad. Sci. U.S.A.">
        <title>Genomic analysis of the uncultivated marine crenarchaeote Cenarchaeum symbiosum.</title>
        <authorList>
            <person name="Hallam S.J."/>
            <person name="Konstantinidis K.T."/>
            <person name="Putnam N."/>
            <person name="Schleper C."/>
            <person name="Watanabe Y."/>
            <person name="Sugahara J."/>
            <person name="Preston C."/>
            <person name="de la Torre J."/>
            <person name="Richardson P.M."/>
            <person name="DeLong E.F."/>
        </authorList>
    </citation>
    <scope>NUCLEOTIDE SEQUENCE [LARGE SCALE GENOMIC DNA]</scope>
    <source>
        <strain evidence="19">A</strain>
    </source>
</reference>
<evidence type="ECO:0000256" key="15">
    <source>
        <dbReference type="PROSITE-ProRule" id="PRU00560"/>
    </source>
</evidence>
<evidence type="ECO:0000256" key="1">
    <source>
        <dbReference type="ARBA" id="ARBA00009922"/>
    </source>
</evidence>
<feature type="domain" description="UvrD-like helicase C-terminal" evidence="17">
    <location>
        <begin position="284"/>
        <end position="559"/>
    </location>
</feature>
<dbReference type="InterPro" id="IPR014016">
    <property type="entry name" value="UvrD-like_ATP-bd"/>
</dbReference>
<evidence type="ECO:0000259" key="17">
    <source>
        <dbReference type="PROSITE" id="PS51217"/>
    </source>
</evidence>
<dbReference type="EnsemblBacteria" id="ABK77099">
    <property type="protein sequence ID" value="ABK77099"/>
    <property type="gene ID" value="CENSYa_0465"/>
</dbReference>
<dbReference type="Pfam" id="PF00580">
    <property type="entry name" value="UvrD-helicase"/>
    <property type="match status" value="1"/>
</dbReference>
<accession>A0RUT2</accession>
<evidence type="ECO:0000256" key="3">
    <source>
        <dbReference type="ARBA" id="ARBA00022741"/>
    </source>
</evidence>
<dbReference type="CDD" id="cd17932">
    <property type="entry name" value="DEXQc_UvrD"/>
    <property type="match status" value="1"/>
</dbReference>
<dbReference type="PANTHER" id="PTHR11070:SF2">
    <property type="entry name" value="ATP-DEPENDENT DNA HELICASE SRS2"/>
    <property type="match status" value="1"/>
</dbReference>
<proteinExistence type="inferred from homology"/>
<protein>
    <recommendedName>
        <fullName evidence="13">DNA 3'-5' helicase</fullName>
        <ecNumber evidence="13">5.6.2.4</ecNumber>
    </recommendedName>
</protein>
<dbReference type="GO" id="GO:0005524">
    <property type="term" value="F:ATP binding"/>
    <property type="evidence" value="ECO:0007669"/>
    <property type="project" value="UniProtKB-UniRule"/>
</dbReference>
<dbReference type="GO" id="GO:0004527">
    <property type="term" value="F:exonuclease activity"/>
    <property type="evidence" value="ECO:0007669"/>
    <property type="project" value="UniProtKB-KW"/>
</dbReference>
<organism evidence="18 19">
    <name type="scientific">Cenarchaeum symbiosum (strain A)</name>
    <dbReference type="NCBI Taxonomy" id="414004"/>
    <lineage>
        <taxon>Archaea</taxon>
        <taxon>Nitrososphaerota</taxon>
        <taxon>Candidatus Cenarchaeales</taxon>
        <taxon>Candidatus Cenarchaeaceae</taxon>
        <taxon>Candidatus Cenarchaeum</taxon>
    </lineage>
</organism>
<evidence type="ECO:0000256" key="11">
    <source>
        <dbReference type="ARBA" id="ARBA00023235"/>
    </source>
</evidence>
<dbReference type="PANTHER" id="PTHR11070">
    <property type="entry name" value="UVRD / RECB / PCRA DNA HELICASE FAMILY MEMBER"/>
    <property type="match status" value="1"/>
</dbReference>
<dbReference type="GO" id="GO:0003677">
    <property type="term" value="F:DNA binding"/>
    <property type="evidence" value="ECO:0007669"/>
    <property type="project" value="UniProtKB-KW"/>
</dbReference>
<dbReference type="InterPro" id="IPR027417">
    <property type="entry name" value="P-loop_NTPase"/>
</dbReference>
<keyword evidence="3 15" id="KW-0547">Nucleotide-binding</keyword>
<feature type="domain" description="UvrD-like helicase ATP-binding" evidence="16">
    <location>
        <begin position="1"/>
        <end position="283"/>
    </location>
</feature>
<dbReference type="AlphaFoldDB" id="A0RUT2"/>
<dbReference type="Gene3D" id="3.90.320.10">
    <property type="match status" value="1"/>
</dbReference>
<dbReference type="HOGENOM" id="CLU_004585_6_1_2"/>
<evidence type="ECO:0000256" key="5">
    <source>
        <dbReference type="ARBA" id="ARBA00022801"/>
    </source>
</evidence>
<dbReference type="Pfam" id="PF13361">
    <property type="entry name" value="UvrD_C"/>
    <property type="match status" value="2"/>
</dbReference>
<dbReference type="KEGG" id="csy:CENSYa_0465"/>
<evidence type="ECO:0000256" key="12">
    <source>
        <dbReference type="ARBA" id="ARBA00034617"/>
    </source>
</evidence>
<dbReference type="InterPro" id="IPR000212">
    <property type="entry name" value="DNA_helicase_UvrD/REP"/>
</dbReference>
<evidence type="ECO:0000256" key="4">
    <source>
        <dbReference type="ARBA" id="ARBA00022763"/>
    </source>
</evidence>